<dbReference type="Proteomes" id="UP000191135">
    <property type="component" value="Chromosome"/>
</dbReference>
<dbReference type="EMBL" id="CP020330">
    <property type="protein sequence ID" value="AQZ53122.1"/>
    <property type="molecule type" value="Genomic_DNA"/>
</dbReference>
<dbReference type="RefSeq" id="WP_018065454.1">
    <property type="nucleotide sequence ID" value="NZ_AQWH01000013.1"/>
</dbReference>
<protein>
    <recommendedName>
        <fullName evidence="3">DUF1178 family protein</fullName>
    </recommendedName>
</protein>
<dbReference type="InterPro" id="IPR009562">
    <property type="entry name" value="DUF1178"/>
</dbReference>
<dbReference type="OrthoDB" id="9799894at2"/>
<name>A0A1U9Z6C3_9HYPH</name>
<organism evidence="1 2">
    <name type="scientific">Martelella mediterranea DSM 17316</name>
    <dbReference type="NCBI Taxonomy" id="1122214"/>
    <lineage>
        <taxon>Bacteria</taxon>
        <taxon>Pseudomonadati</taxon>
        <taxon>Pseudomonadota</taxon>
        <taxon>Alphaproteobacteria</taxon>
        <taxon>Hyphomicrobiales</taxon>
        <taxon>Aurantimonadaceae</taxon>
        <taxon>Martelella</taxon>
    </lineage>
</organism>
<dbReference type="STRING" id="1122214.Mame_03820"/>
<dbReference type="KEGG" id="mmed:Mame_03820"/>
<dbReference type="eggNOG" id="COG5319">
    <property type="taxonomic scope" value="Bacteria"/>
</dbReference>
<evidence type="ECO:0000313" key="2">
    <source>
        <dbReference type="Proteomes" id="UP000191135"/>
    </source>
</evidence>
<dbReference type="PIRSF" id="PIRSF032131">
    <property type="entry name" value="UCP032131"/>
    <property type="match status" value="1"/>
</dbReference>
<sequence length="142" mass="15808">MIHYSLRCDNGHDFDGWFGGSADFDKQVESGFLTCPVCNSAKVSKSLMAPQVTTARKQESRKAALVDKAQREAMDKLRKAVAEIRANAEDVGERFPDEARKIHYGESEERGIIGEANADEVRDLLEEGIEIMPLPILPDDKN</sequence>
<proteinExistence type="predicted"/>
<dbReference type="AlphaFoldDB" id="A0A1U9Z6C3"/>
<dbReference type="Pfam" id="PF06676">
    <property type="entry name" value="DUF1178"/>
    <property type="match status" value="1"/>
</dbReference>
<gene>
    <name evidence="1" type="ORF">Mame_03820</name>
</gene>
<keyword evidence="2" id="KW-1185">Reference proteome</keyword>
<evidence type="ECO:0008006" key="3">
    <source>
        <dbReference type="Google" id="ProtNLM"/>
    </source>
</evidence>
<evidence type="ECO:0000313" key="1">
    <source>
        <dbReference type="EMBL" id="AQZ53122.1"/>
    </source>
</evidence>
<accession>A0A1U9Z6C3</accession>
<reference evidence="1 2" key="1">
    <citation type="submission" date="2017-03" db="EMBL/GenBank/DDBJ databases">
        <title>Foreign affairs: Plasmid Transfer between Roseobacters and Rhizobia.</title>
        <authorList>
            <person name="Bartling P."/>
            <person name="Bunk B."/>
            <person name="Overmann J."/>
            <person name="Brinkmann H."/>
            <person name="Petersen J."/>
        </authorList>
    </citation>
    <scope>NUCLEOTIDE SEQUENCE [LARGE SCALE GENOMIC DNA]</scope>
    <source>
        <strain evidence="1 2">MACL11</strain>
    </source>
</reference>